<evidence type="ECO:0000313" key="2">
    <source>
        <dbReference type="Proteomes" id="UP001299876"/>
    </source>
</evidence>
<dbReference type="Pfam" id="PF14081">
    <property type="entry name" value="DUF4262"/>
    <property type="match status" value="1"/>
</dbReference>
<dbReference type="Proteomes" id="UP001299876">
    <property type="component" value="Unassembled WGS sequence"/>
</dbReference>
<dbReference type="InterPro" id="IPR025358">
    <property type="entry name" value="DUF4262"/>
</dbReference>
<evidence type="ECO:0000313" key="1">
    <source>
        <dbReference type="EMBL" id="MCK1788950.1"/>
    </source>
</evidence>
<reference evidence="1 2" key="1">
    <citation type="submission" date="2022-02" db="EMBL/GenBank/DDBJ databases">
        <title>Comparative genomics of the first Antarctic Pseudomonas spp. capable of biotransforming 2,4,6-Trinitrotoluene.</title>
        <authorList>
            <person name="Cabrera M.A."/>
            <person name="Marquez S.L."/>
            <person name="Perez-Donoso J.M."/>
        </authorList>
    </citation>
    <scope>NUCLEOTIDE SEQUENCE [LARGE SCALE GENOMIC DNA]</scope>
    <source>
        <strain evidence="1 2">TNT19</strain>
    </source>
</reference>
<proteinExistence type="predicted"/>
<protein>
    <submittedName>
        <fullName evidence="1">DUF4262 domain-containing protein</fullName>
    </submittedName>
</protein>
<sequence length="227" mass="25241">MLELTATPAQLAEVKLLVPQIDQRINAFQLDTIASNLDFLLTPDVTVRQYLHLLVSSGTASADELVKIVRTVRMTQLRPRMDAAVDRAIEQHGYAVQSVFAQDDKPAFAYTIGLSEEVGFELMALAGYDHLLLAHVVGSYADLAKAHEHIEQERNDVNEMAATPGYGVRTKCIPIEARVATADFVKQTRGDVVRVYQILIADKNNLFPGEQGYSKTWPQPRLPRPLD</sequence>
<accession>A0ABT0ET96</accession>
<name>A0ABT0ET96_9PSED</name>
<organism evidence="1 2">
    <name type="scientific">Pseudomonas violetae</name>
    <dbReference type="NCBI Taxonomy" id="2915813"/>
    <lineage>
        <taxon>Bacteria</taxon>
        <taxon>Pseudomonadati</taxon>
        <taxon>Pseudomonadota</taxon>
        <taxon>Gammaproteobacteria</taxon>
        <taxon>Pseudomonadales</taxon>
        <taxon>Pseudomonadaceae</taxon>
        <taxon>Pseudomonas</taxon>
    </lineage>
</organism>
<dbReference type="EMBL" id="JAKNRW010000001">
    <property type="protein sequence ID" value="MCK1788950.1"/>
    <property type="molecule type" value="Genomic_DNA"/>
</dbReference>
<dbReference type="RefSeq" id="WP_247286549.1">
    <property type="nucleotide sequence ID" value="NZ_JAKNRW010000001.1"/>
</dbReference>
<keyword evidence="2" id="KW-1185">Reference proteome</keyword>
<gene>
    <name evidence="1" type="ORF">L9059_01855</name>
</gene>
<comment type="caution">
    <text evidence="1">The sequence shown here is derived from an EMBL/GenBank/DDBJ whole genome shotgun (WGS) entry which is preliminary data.</text>
</comment>